<feature type="non-terminal residue" evidence="3">
    <location>
        <position position="76"/>
    </location>
</feature>
<reference evidence="3" key="1">
    <citation type="submission" date="2019-09" db="EMBL/GenBank/DDBJ databases">
        <title>Bird 10,000 Genomes (B10K) Project - Family phase.</title>
        <authorList>
            <person name="Zhang G."/>
        </authorList>
    </citation>
    <scope>NUCLEOTIDE SEQUENCE</scope>
    <source>
        <strain evidence="3">OUT-0017</strain>
        <tissue evidence="3">Muscle</tissue>
    </source>
</reference>
<feature type="domain" description="Serpin" evidence="2">
    <location>
        <begin position="1"/>
        <end position="76"/>
    </location>
</feature>
<organism evidence="3 4">
    <name type="scientific">Passerina amoena</name>
    <name type="common">Lazuli bunting</name>
    <dbReference type="NCBI Taxonomy" id="142471"/>
    <lineage>
        <taxon>Eukaryota</taxon>
        <taxon>Metazoa</taxon>
        <taxon>Chordata</taxon>
        <taxon>Craniata</taxon>
        <taxon>Vertebrata</taxon>
        <taxon>Euteleostomi</taxon>
        <taxon>Archelosauria</taxon>
        <taxon>Archosauria</taxon>
        <taxon>Dinosauria</taxon>
        <taxon>Saurischia</taxon>
        <taxon>Theropoda</taxon>
        <taxon>Coelurosauria</taxon>
        <taxon>Aves</taxon>
        <taxon>Neognathae</taxon>
        <taxon>Neoaves</taxon>
        <taxon>Telluraves</taxon>
        <taxon>Australaves</taxon>
        <taxon>Passeriformes</taxon>
        <taxon>Cardinalidae</taxon>
        <taxon>Passerina</taxon>
    </lineage>
</organism>
<dbReference type="Gene3D" id="2.30.39.10">
    <property type="entry name" value="Alpha-1-antitrypsin, domain 1"/>
    <property type="match status" value="1"/>
</dbReference>
<dbReference type="AlphaFoldDB" id="A0A852DHU9"/>
<gene>
    <name evidence="3" type="primary">Serpinb14c</name>
    <name evidence="3" type="ORF">PASAMO_R14533</name>
</gene>
<dbReference type="InterPro" id="IPR023796">
    <property type="entry name" value="Serpin_dom"/>
</dbReference>
<comment type="similarity">
    <text evidence="1">Belongs to the serpin family. Ov-serpin subfamily.</text>
</comment>
<feature type="non-terminal residue" evidence="3">
    <location>
        <position position="1"/>
    </location>
</feature>
<dbReference type="Pfam" id="PF00079">
    <property type="entry name" value="Serpin"/>
    <property type="match status" value="1"/>
</dbReference>
<evidence type="ECO:0000256" key="1">
    <source>
        <dbReference type="ARBA" id="ARBA00006426"/>
    </source>
</evidence>
<dbReference type="SUPFAM" id="SSF56574">
    <property type="entry name" value="Serpins"/>
    <property type="match status" value="1"/>
</dbReference>
<dbReference type="InterPro" id="IPR042185">
    <property type="entry name" value="Serpin_sf_2"/>
</dbReference>
<dbReference type="InterPro" id="IPR000215">
    <property type="entry name" value="Serpin_fam"/>
</dbReference>
<dbReference type="PANTHER" id="PTHR11461:SF186">
    <property type="entry name" value="SERPIN B4"/>
    <property type="match status" value="1"/>
</dbReference>
<protein>
    <submittedName>
        <fullName evidence="3">OVALX protein</fullName>
    </submittedName>
</protein>
<dbReference type="GO" id="GO:0005615">
    <property type="term" value="C:extracellular space"/>
    <property type="evidence" value="ECO:0007669"/>
    <property type="project" value="InterPro"/>
</dbReference>
<comment type="caution">
    <text evidence="3">The sequence shown here is derived from an EMBL/GenBank/DDBJ whole genome shotgun (WGS) entry which is preliminary data.</text>
</comment>
<evidence type="ECO:0000313" key="3">
    <source>
        <dbReference type="EMBL" id="NXP92534.1"/>
    </source>
</evidence>
<dbReference type="Proteomes" id="UP000625584">
    <property type="component" value="Unassembled WGS sequence"/>
</dbReference>
<dbReference type="EMBL" id="WBNP01004266">
    <property type="protein sequence ID" value="NXP92534.1"/>
    <property type="molecule type" value="Genomic_DNA"/>
</dbReference>
<evidence type="ECO:0000313" key="4">
    <source>
        <dbReference type="Proteomes" id="UP000625584"/>
    </source>
</evidence>
<dbReference type="Gene3D" id="3.30.497.10">
    <property type="entry name" value="Antithrombin, subunit I, domain 2"/>
    <property type="match status" value="1"/>
</dbReference>
<name>A0A852DHU9_PASAF</name>
<dbReference type="InterPro" id="IPR042178">
    <property type="entry name" value="Serpin_sf_1"/>
</dbReference>
<keyword evidence="4" id="KW-1185">Reference proteome</keyword>
<dbReference type="GO" id="GO:0004867">
    <property type="term" value="F:serine-type endopeptidase inhibitor activity"/>
    <property type="evidence" value="ECO:0007669"/>
    <property type="project" value="InterPro"/>
</dbReference>
<dbReference type="PANTHER" id="PTHR11461">
    <property type="entry name" value="SERINE PROTEASE INHIBITOR, SERPIN"/>
    <property type="match status" value="1"/>
</dbReference>
<accession>A0A852DHU9</accession>
<sequence>LFSPSANLSGISAAESLRVSEAVHEAYMEVTEEGTEAGGSEVVTGDIQYSSEFEEEFRADHPFLFLIKHIPSDMIL</sequence>
<dbReference type="InterPro" id="IPR036186">
    <property type="entry name" value="Serpin_sf"/>
</dbReference>
<proteinExistence type="inferred from homology"/>
<evidence type="ECO:0000259" key="2">
    <source>
        <dbReference type="Pfam" id="PF00079"/>
    </source>
</evidence>